<dbReference type="InterPro" id="IPR052727">
    <property type="entry name" value="Rab4/Rab5_effector"/>
</dbReference>
<comment type="caution">
    <text evidence="2">The sequence shown here is derived from an EMBL/GenBank/DDBJ whole genome shotgun (WGS) entry which is preliminary data.</text>
</comment>
<dbReference type="EMBL" id="ANIY01000869">
    <property type="protein sequence ID" value="ETP50995.1"/>
    <property type="molecule type" value="Genomic_DNA"/>
</dbReference>
<evidence type="ECO:0000313" key="2">
    <source>
        <dbReference type="EMBL" id="ETP50995.1"/>
    </source>
</evidence>
<evidence type="ECO:0000313" key="3">
    <source>
        <dbReference type="Proteomes" id="UP000018948"/>
    </source>
</evidence>
<accession>W2ZVD8</accession>
<gene>
    <name evidence="2" type="ORF">F442_03774</name>
</gene>
<dbReference type="CDD" id="cd00065">
    <property type="entry name" value="FYVE_like_SF"/>
    <property type="match status" value="1"/>
</dbReference>
<sequence length="444" mass="50111">MSRLRCTSFASLCRRRLHSLTCLHLQRDFFDISVGFFRDCYSRETPQQTTIPDPAELVMSKDDLMVQALPRLQLSSLDMKAILELSVSMLETNLTQQKELRLTKDGFPDSRTWREVQRKEGIRVFKEFQSQNSLPSGDSATCMRAGFAHPEESGMPSLLMLGTIAGNLNDVMYASIATSTDSMRARSKFIQDGVVNSKVLCCVESPSSDDPFHTLNVTWRYYSLSEPRDYTCIEATGLVPNDYGELVGFHLVHSLGFAQLPVFKSHGVERANMSVCSFFRQKTPTLVECYTRGYFDFHSTNEMLNNISLHTISTQWLSMARYVECAQMKKLVWWMRMRTGRDSFASSSQSSSSTSSGGIAMIGQNSRPRIQSGSRCRVCSRSFGGFLRTSPRACACCAEWVCKRCCVKKQSDAALILREELMGTRTSYSSTRRTTSTMETLETE</sequence>
<dbReference type="AlphaFoldDB" id="W2ZVD8"/>
<dbReference type="PANTHER" id="PTHR13510">
    <property type="entry name" value="FYVE-FINGER-CONTAINING RAB5 EFFECTOR PROTEIN RABENOSYN-5-RELATED"/>
    <property type="match status" value="1"/>
</dbReference>
<evidence type="ECO:0000256" key="1">
    <source>
        <dbReference type="SAM" id="MobiDB-lite"/>
    </source>
</evidence>
<name>W2ZVD8_PHYNI</name>
<evidence type="ECO:0008006" key="4">
    <source>
        <dbReference type="Google" id="ProtNLM"/>
    </source>
</evidence>
<organism evidence="2 3">
    <name type="scientific">Phytophthora nicotianae P10297</name>
    <dbReference type="NCBI Taxonomy" id="1317064"/>
    <lineage>
        <taxon>Eukaryota</taxon>
        <taxon>Sar</taxon>
        <taxon>Stramenopiles</taxon>
        <taxon>Oomycota</taxon>
        <taxon>Peronosporomycetes</taxon>
        <taxon>Peronosporales</taxon>
        <taxon>Peronosporaceae</taxon>
        <taxon>Phytophthora</taxon>
    </lineage>
</organism>
<proteinExistence type="predicted"/>
<dbReference type="Proteomes" id="UP000018948">
    <property type="component" value="Unassembled WGS sequence"/>
</dbReference>
<feature type="region of interest" description="Disordered" evidence="1">
    <location>
        <begin position="344"/>
        <end position="367"/>
    </location>
</feature>
<feature type="compositionally biased region" description="Low complexity" evidence="1">
    <location>
        <begin position="344"/>
        <end position="356"/>
    </location>
</feature>
<protein>
    <recommendedName>
        <fullName evidence="4">START domain-containing protein</fullName>
    </recommendedName>
</protein>
<reference evidence="2 3" key="1">
    <citation type="submission" date="2013-11" db="EMBL/GenBank/DDBJ databases">
        <title>The Genome Sequence of Phytophthora parasitica P10297.</title>
        <authorList>
            <consortium name="The Broad Institute Genomics Platform"/>
            <person name="Russ C."/>
            <person name="Tyler B."/>
            <person name="Panabieres F."/>
            <person name="Shan W."/>
            <person name="Tripathy S."/>
            <person name="Grunwald N."/>
            <person name="Machado M."/>
            <person name="Johnson C.S."/>
            <person name="Walker B."/>
            <person name="Young S.K."/>
            <person name="Zeng Q."/>
            <person name="Gargeya S."/>
            <person name="Fitzgerald M."/>
            <person name="Haas B."/>
            <person name="Abouelleil A."/>
            <person name="Allen A.W."/>
            <person name="Alvarado L."/>
            <person name="Arachchi H.M."/>
            <person name="Berlin A.M."/>
            <person name="Chapman S.B."/>
            <person name="Gainer-Dewar J."/>
            <person name="Goldberg J."/>
            <person name="Griggs A."/>
            <person name="Gujja S."/>
            <person name="Hansen M."/>
            <person name="Howarth C."/>
            <person name="Imamovic A."/>
            <person name="Ireland A."/>
            <person name="Larimer J."/>
            <person name="McCowan C."/>
            <person name="Murphy C."/>
            <person name="Pearson M."/>
            <person name="Poon T.W."/>
            <person name="Priest M."/>
            <person name="Roberts A."/>
            <person name="Saif S."/>
            <person name="Shea T."/>
            <person name="Sisk P."/>
            <person name="Sykes S."/>
            <person name="Wortman J."/>
            <person name="Nusbaum C."/>
            <person name="Birren B."/>
        </authorList>
    </citation>
    <scope>NUCLEOTIDE SEQUENCE [LARGE SCALE GENOMIC DNA]</scope>
    <source>
        <strain evidence="2 3">P10297</strain>
    </source>
</reference>
<dbReference type="PANTHER" id="PTHR13510:SF44">
    <property type="entry name" value="RABENOSYN-5"/>
    <property type="match status" value="1"/>
</dbReference>